<gene>
    <name evidence="1" type="ORF">FBU59_004840</name>
</gene>
<comment type="caution">
    <text evidence="1">The sequence shown here is derived from an EMBL/GenBank/DDBJ whole genome shotgun (WGS) entry which is preliminary data.</text>
</comment>
<protein>
    <submittedName>
        <fullName evidence="1">Uncharacterized protein</fullName>
    </submittedName>
</protein>
<sequence length="228" mass="25297">MVISIEDATGHTSAITMSNNVSSLPLTVDGCVQKWEDYWANDGMLWDQGAPCLALRELLEEHGWLIPKGRCLVAGCGRGHDVLYMAGRGIECTGVDICHGAIAAARKQLAANEGKLKAKASFITEDFLSYTTTLRFTIAFEYGLFSAIHPSQRQKWAEAYARLISPQGMLIVLLAPLIQRGSPPPYVVTMAECEKYLKKYFMLVRVDPNCKCLDGHEGNELICIWKRI</sequence>
<evidence type="ECO:0000313" key="1">
    <source>
        <dbReference type="EMBL" id="KAJ1937153.1"/>
    </source>
</evidence>
<reference evidence="1" key="1">
    <citation type="submission" date="2022-07" db="EMBL/GenBank/DDBJ databases">
        <title>Phylogenomic reconstructions and comparative analyses of Kickxellomycotina fungi.</title>
        <authorList>
            <person name="Reynolds N.K."/>
            <person name="Stajich J.E."/>
            <person name="Barry K."/>
            <person name="Grigoriev I.V."/>
            <person name="Crous P."/>
            <person name="Smith M.E."/>
        </authorList>
    </citation>
    <scope>NUCLEOTIDE SEQUENCE</scope>
    <source>
        <strain evidence="1">NRRL 5244</strain>
    </source>
</reference>
<evidence type="ECO:0000313" key="2">
    <source>
        <dbReference type="Proteomes" id="UP001150603"/>
    </source>
</evidence>
<proteinExistence type="predicted"/>
<accession>A0ACC1J4M3</accession>
<dbReference type="Proteomes" id="UP001150603">
    <property type="component" value="Unassembled WGS sequence"/>
</dbReference>
<dbReference type="EMBL" id="JANBPW010003620">
    <property type="protein sequence ID" value="KAJ1937153.1"/>
    <property type="molecule type" value="Genomic_DNA"/>
</dbReference>
<keyword evidence="2" id="KW-1185">Reference proteome</keyword>
<organism evidence="1 2">
    <name type="scientific">Linderina macrospora</name>
    <dbReference type="NCBI Taxonomy" id="4868"/>
    <lineage>
        <taxon>Eukaryota</taxon>
        <taxon>Fungi</taxon>
        <taxon>Fungi incertae sedis</taxon>
        <taxon>Zoopagomycota</taxon>
        <taxon>Kickxellomycotina</taxon>
        <taxon>Kickxellomycetes</taxon>
        <taxon>Kickxellales</taxon>
        <taxon>Kickxellaceae</taxon>
        <taxon>Linderina</taxon>
    </lineage>
</organism>
<name>A0ACC1J4M3_9FUNG</name>